<dbReference type="Gene3D" id="1.20.1250.20">
    <property type="entry name" value="MFS general substrate transporter like domains"/>
    <property type="match status" value="2"/>
</dbReference>
<keyword evidence="9" id="KW-1185">Reference proteome</keyword>
<dbReference type="Pfam" id="PF07690">
    <property type="entry name" value="MFS_1"/>
    <property type="match status" value="1"/>
</dbReference>
<evidence type="ECO:0000256" key="3">
    <source>
        <dbReference type="ARBA" id="ARBA00022692"/>
    </source>
</evidence>
<dbReference type="GO" id="GO:0022857">
    <property type="term" value="F:transmembrane transporter activity"/>
    <property type="evidence" value="ECO:0007669"/>
    <property type="project" value="InterPro"/>
</dbReference>
<dbReference type="PANTHER" id="PTHR43124:SF3">
    <property type="entry name" value="CHLORAMPHENICOL EFFLUX PUMP RV0191"/>
    <property type="match status" value="1"/>
</dbReference>
<feature type="transmembrane region" description="Helical" evidence="6">
    <location>
        <begin position="210"/>
        <end position="230"/>
    </location>
</feature>
<feature type="transmembrane region" description="Helical" evidence="6">
    <location>
        <begin position="302"/>
        <end position="322"/>
    </location>
</feature>
<dbReference type="InterPro" id="IPR011701">
    <property type="entry name" value="MFS"/>
</dbReference>
<dbReference type="AlphaFoldDB" id="A0A3N1GYE3"/>
<evidence type="ECO:0000256" key="1">
    <source>
        <dbReference type="ARBA" id="ARBA00004651"/>
    </source>
</evidence>
<protein>
    <submittedName>
        <fullName evidence="8">DHA1 family inner membrane transport protein</fullName>
    </submittedName>
</protein>
<dbReference type="Proteomes" id="UP000268727">
    <property type="component" value="Unassembled WGS sequence"/>
</dbReference>
<reference evidence="8 9" key="1">
    <citation type="submission" date="2018-11" db="EMBL/GenBank/DDBJ databases">
        <title>Sequencing the genomes of 1000 actinobacteria strains.</title>
        <authorList>
            <person name="Klenk H.-P."/>
        </authorList>
    </citation>
    <scope>NUCLEOTIDE SEQUENCE [LARGE SCALE GENOMIC DNA]</scope>
    <source>
        <strain evidence="8 9">DSM 44231</strain>
    </source>
</reference>
<comment type="caution">
    <text evidence="8">The sequence shown here is derived from an EMBL/GenBank/DDBJ whole genome shotgun (WGS) entry which is preliminary data.</text>
</comment>
<feature type="transmembrane region" description="Helical" evidence="6">
    <location>
        <begin position="55"/>
        <end position="76"/>
    </location>
</feature>
<dbReference type="CDD" id="cd17324">
    <property type="entry name" value="MFS_NepI_like"/>
    <property type="match status" value="1"/>
</dbReference>
<dbReference type="EMBL" id="RJKM01000001">
    <property type="protein sequence ID" value="ROP35189.1"/>
    <property type="molecule type" value="Genomic_DNA"/>
</dbReference>
<evidence type="ECO:0000313" key="9">
    <source>
        <dbReference type="Proteomes" id="UP000268727"/>
    </source>
</evidence>
<feature type="transmembrane region" description="Helical" evidence="6">
    <location>
        <begin position="369"/>
        <end position="389"/>
    </location>
</feature>
<feature type="domain" description="Major facilitator superfamily (MFS) profile" evidence="7">
    <location>
        <begin position="17"/>
        <end position="390"/>
    </location>
</feature>
<organism evidence="8 9">
    <name type="scientific">Saccharothrix texasensis</name>
    <dbReference type="NCBI Taxonomy" id="103734"/>
    <lineage>
        <taxon>Bacteria</taxon>
        <taxon>Bacillati</taxon>
        <taxon>Actinomycetota</taxon>
        <taxon>Actinomycetes</taxon>
        <taxon>Pseudonocardiales</taxon>
        <taxon>Pseudonocardiaceae</taxon>
        <taxon>Saccharothrix</taxon>
    </lineage>
</organism>
<evidence type="ECO:0000256" key="6">
    <source>
        <dbReference type="SAM" id="Phobius"/>
    </source>
</evidence>
<feature type="transmembrane region" description="Helical" evidence="6">
    <location>
        <begin position="169"/>
        <end position="190"/>
    </location>
</feature>
<evidence type="ECO:0000256" key="2">
    <source>
        <dbReference type="ARBA" id="ARBA00022475"/>
    </source>
</evidence>
<dbReference type="InterPro" id="IPR050189">
    <property type="entry name" value="MFS_Efflux_Transporters"/>
</dbReference>
<dbReference type="InterPro" id="IPR020846">
    <property type="entry name" value="MFS_dom"/>
</dbReference>
<proteinExistence type="predicted"/>
<dbReference type="RefSeq" id="WP_123741377.1">
    <property type="nucleotide sequence ID" value="NZ_RJKM01000001.1"/>
</dbReference>
<dbReference type="InterPro" id="IPR036259">
    <property type="entry name" value="MFS_trans_sf"/>
</dbReference>
<feature type="transmembrane region" description="Helical" evidence="6">
    <location>
        <begin position="279"/>
        <end position="296"/>
    </location>
</feature>
<dbReference type="OrthoDB" id="9814237at2"/>
<dbReference type="PANTHER" id="PTHR43124">
    <property type="entry name" value="PURINE EFFLUX PUMP PBUE"/>
    <property type="match status" value="1"/>
</dbReference>
<keyword evidence="2" id="KW-1003">Cell membrane</keyword>
<feature type="transmembrane region" description="Helical" evidence="6">
    <location>
        <begin position="250"/>
        <end position="272"/>
    </location>
</feature>
<keyword evidence="4 6" id="KW-1133">Transmembrane helix</keyword>
<comment type="subcellular location">
    <subcellularLocation>
        <location evidence="1">Cell membrane</location>
        <topology evidence="1">Multi-pass membrane protein</topology>
    </subcellularLocation>
</comment>
<feature type="transmembrane region" description="Helical" evidence="6">
    <location>
        <begin position="343"/>
        <end position="363"/>
    </location>
</feature>
<name>A0A3N1GYE3_9PSEU</name>
<feature type="transmembrane region" description="Helical" evidence="6">
    <location>
        <begin position="141"/>
        <end position="163"/>
    </location>
</feature>
<accession>A0A3N1GYE3</accession>
<evidence type="ECO:0000256" key="5">
    <source>
        <dbReference type="ARBA" id="ARBA00023136"/>
    </source>
</evidence>
<feature type="transmembrane region" description="Helical" evidence="6">
    <location>
        <begin position="21"/>
        <end position="43"/>
    </location>
</feature>
<dbReference type="PROSITE" id="PS50850">
    <property type="entry name" value="MFS"/>
    <property type="match status" value="1"/>
</dbReference>
<keyword evidence="5 6" id="KW-0472">Membrane</keyword>
<feature type="transmembrane region" description="Helical" evidence="6">
    <location>
        <begin position="112"/>
        <end position="134"/>
    </location>
</feature>
<evidence type="ECO:0000313" key="8">
    <source>
        <dbReference type="EMBL" id="ROP35189.1"/>
    </source>
</evidence>
<gene>
    <name evidence="8" type="ORF">EDD40_0410</name>
</gene>
<dbReference type="SUPFAM" id="SSF103473">
    <property type="entry name" value="MFS general substrate transporter"/>
    <property type="match status" value="1"/>
</dbReference>
<feature type="transmembrane region" description="Helical" evidence="6">
    <location>
        <begin position="83"/>
        <end position="106"/>
    </location>
</feature>
<evidence type="ECO:0000256" key="4">
    <source>
        <dbReference type="ARBA" id="ARBA00022989"/>
    </source>
</evidence>
<keyword evidence="3 6" id="KW-0812">Transmembrane</keyword>
<evidence type="ECO:0000259" key="7">
    <source>
        <dbReference type="PROSITE" id="PS50850"/>
    </source>
</evidence>
<sequence length="416" mass="41877">MSTTLRSGLSQARSNWAMLALFLGAFVVGTAELVVVGVLNIIVKDMGVSISTAGTLVTAYSLGISIGGPVLAALTIKFGRRFLLWLSFLAYVLGNVAAAFAVNFGMLVTARIITGALHGLFMGVAFAVAGALVPPERMGRAIAVVFGGFAVSTALGLPLGNLIGQGFGWQAAFGAVIILGVIALIAAVAFIPQVPNAGTGGIGAQAKHALAPRVLAVLAVGFLLLGGQYAALTYITPFLEQVTGISGSLIGAFLLAYGIANAIGTFGGGWAADRNPSRTLIIANIVLILALGGLWLMGDAPVMVAIALFVWGVVGFGLVPSLQHRVVTLAGPGRDLAATLPQSAVTAGIAIGALVGGLAVEAYGPPAAVITGLIAFAIALPGVWAISFLKVPDFGEVESSSTDDDTTASSSVPASN</sequence>
<dbReference type="GO" id="GO:0005886">
    <property type="term" value="C:plasma membrane"/>
    <property type="evidence" value="ECO:0007669"/>
    <property type="project" value="UniProtKB-SubCell"/>
</dbReference>